<dbReference type="AlphaFoldDB" id="A0A939JTI0"/>
<proteinExistence type="predicted"/>
<comment type="caution">
    <text evidence="2">The sequence shown here is derived from an EMBL/GenBank/DDBJ whole genome shotgun (WGS) entry which is preliminary data.</text>
</comment>
<dbReference type="EMBL" id="JAFMPP010000003">
    <property type="protein sequence ID" value="MBO0662150.1"/>
    <property type="molecule type" value="Genomic_DNA"/>
</dbReference>
<evidence type="ECO:0000256" key="1">
    <source>
        <dbReference type="SAM" id="MobiDB-lite"/>
    </source>
</evidence>
<gene>
    <name evidence="2" type="ORF">J1C48_06155</name>
</gene>
<accession>A0A939JTI0</accession>
<dbReference type="Proteomes" id="UP000664122">
    <property type="component" value="Unassembled WGS sequence"/>
</dbReference>
<dbReference type="RefSeq" id="WP_207256894.1">
    <property type="nucleotide sequence ID" value="NZ_JAFMPP010000003.1"/>
</dbReference>
<evidence type="ECO:0000313" key="3">
    <source>
        <dbReference type="Proteomes" id="UP000664122"/>
    </source>
</evidence>
<name>A0A939JTI0_9HYPH</name>
<reference evidence="2" key="1">
    <citation type="submission" date="2021-03" db="EMBL/GenBank/DDBJ databases">
        <title>Whole genome sequence of Jiella sp. CQZ9-1.</title>
        <authorList>
            <person name="Tuo L."/>
        </authorList>
    </citation>
    <scope>NUCLEOTIDE SEQUENCE</scope>
    <source>
        <strain evidence="2">CQZ9-1</strain>
    </source>
</reference>
<organism evidence="2 3">
    <name type="scientific">Jiella flava</name>
    <dbReference type="NCBI Taxonomy" id="2816857"/>
    <lineage>
        <taxon>Bacteria</taxon>
        <taxon>Pseudomonadati</taxon>
        <taxon>Pseudomonadota</taxon>
        <taxon>Alphaproteobacteria</taxon>
        <taxon>Hyphomicrobiales</taxon>
        <taxon>Aurantimonadaceae</taxon>
        <taxon>Jiella</taxon>
    </lineage>
</organism>
<sequence>MVAALRITVDDGAVFSAIRALAPADRSAAMTAVDAHLGAETRRRLKAAAGPGRIPRQKPLTADLRATALSEACTARRPSAGRRLRLDPVKGVQPALDPRFDPAALALDDPRVFGAARRALAGAAESGAGGWWDDGAKEDAAAGGSRQHTTSFREAARGGEGGTSAPRCGPRAEPFRLAGPARDGTAAGLQQDAGRQSVFHRFDAPSGTVRARFAHPDKPRFASGDSRHPKTLTRPGRPYLRLSAAERSALLTILSDQATKGAAG</sequence>
<feature type="region of interest" description="Disordered" evidence="1">
    <location>
        <begin position="124"/>
        <end position="192"/>
    </location>
</feature>
<evidence type="ECO:0000313" key="2">
    <source>
        <dbReference type="EMBL" id="MBO0662150.1"/>
    </source>
</evidence>
<feature type="compositionally biased region" description="Basic and acidic residues" evidence="1">
    <location>
        <begin position="216"/>
        <end position="228"/>
    </location>
</feature>
<feature type="region of interest" description="Disordered" evidence="1">
    <location>
        <begin position="216"/>
        <end position="236"/>
    </location>
</feature>
<keyword evidence="3" id="KW-1185">Reference proteome</keyword>
<protein>
    <submittedName>
        <fullName evidence="2">Uncharacterized protein</fullName>
    </submittedName>
</protein>